<protein>
    <recommendedName>
        <fullName evidence="3">HTH arsR-type domain-containing protein</fullName>
    </recommendedName>
</protein>
<dbReference type="InParanoid" id="K0IF45"/>
<dbReference type="HOGENOM" id="CLU_1567059_0_0_2"/>
<dbReference type="OrthoDB" id="9749at2157"/>
<keyword evidence="2" id="KW-1185">Reference proteome</keyword>
<dbReference type="RefSeq" id="WP_015018942.1">
    <property type="nucleotide sequence ID" value="NC_018719.1"/>
</dbReference>
<sequence>MSTTKSLSLAVFLFTALTLTHAAFVDYRSGATETHPQQFKAVQDNKMANQMLYLHTRKLAGAELSFDFFGAGDRRDIIWRGLTKSKWTENGLCCGVFELLVKMKGGRTRTILLRSLLGPKNKLQLSHELGIDWKAVDGHISKLLQYGLAAEVMAVGTCRVYAITQKGRRALELADEWQEPDSNNIECT</sequence>
<dbReference type="GeneID" id="13797728"/>
<proteinExistence type="predicted"/>
<evidence type="ECO:0008006" key="3">
    <source>
        <dbReference type="Google" id="ProtNLM"/>
    </source>
</evidence>
<dbReference type="EMBL" id="CP002408">
    <property type="protein sequence ID" value="AFU58405.1"/>
    <property type="molecule type" value="Genomic_DNA"/>
</dbReference>
<evidence type="ECO:0000313" key="2">
    <source>
        <dbReference type="Proteomes" id="UP000008037"/>
    </source>
</evidence>
<organism evidence="1 2">
    <name type="scientific">Nitrososphaera gargensis (strain Ga9.2)</name>
    <dbReference type="NCBI Taxonomy" id="1237085"/>
    <lineage>
        <taxon>Archaea</taxon>
        <taxon>Nitrososphaerota</taxon>
        <taxon>Nitrososphaeria</taxon>
        <taxon>Nitrososphaerales</taxon>
        <taxon>Nitrososphaeraceae</taxon>
        <taxon>Nitrososphaera</taxon>
    </lineage>
</organism>
<dbReference type="InterPro" id="IPR036388">
    <property type="entry name" value="WH-like_DNA-bd_sf"/>
</dbReference>
<dbReference type="Gene3D" id="1.10.10.10">
    <property type="entry name" value="Winged helix-like DNA-binding domain superfamily/Winged helix DNA-binding domain"/>
    <property type="match status" value="1"/>
</dbReference>
<dbReference type="AlphaFoldDB" id="K0IF45"/>
<name>K0IF45_NITGG</name>
<accession>K0IF45</accession>
<reference evidence="1 2" key="1">
    <citation type="journal article" date="2012" name="Environ. Microbiol.">
        <title>The genome of the ammonia-oxidizing Candidatus Nitrososphaera gargensis: insights into metabolic versatility and environmental adaptations.</title>
        <authorList>
            <person name="Spang A."/>
            <person name="Poehlein A."/>
            <person name="Offre P."/>
            <person name="Zumbragel S."/>
            <person name="Haider S."/>
            <person name="Rychlik N."/>
            <person name="Nowka B."/>
            <person name="Schmeisser C."/>
            <person name="Lebedeva E.V."/>
            <person name="Rattei T."/>
            <person name="Bohm C."/>
            <person name="Schmid M."/>
            <person name="Galushko A."/>
            <person name="Hatzenpichler R."/>
            <person name="Weinmaier T."/>
            <person name="Daniel R."/>
            <person name="Schleper C."/>
            <person name="Spieck E."/>
            <person name="Streit W."/>
            <person name="Wagner M."/>
        </authorList>
    </citation>
    <scope>NUCLEOTIDE SEQUENCE [LARGE SCALE GENOMIC DNA]</scope>
    <source>
        <strain evidence="2">Ga9.2</strain>
    </source>
</reference>
<evidence type="ECO:0000313" key="1">
    <source>
        <dbReference type="EMBL" id="AFU58405.1"/>
    </source>
</evidence>
<dbReference type="SUPFAM" id="SSF46785">
    <property type="entry name" value="Winged helix' DNA-binding domain"/>
    <property type="match status" value="1"/>
</dbReference>
<gene>
    <name evidence="1" type="ordered locus">Ngar_c14690</name>
</gene>
<dbReference type="BioCyc" id="CNIT1237085:G1324-1467-MONOMER"/>
<dbReference type="InterPro" id="IPR036390">
    <property type="entry name" value="WH_DNA-bd_sf"/>
</dbReference>
<dbReference type="KEGG" id="nga:Ngar_c14690"/>
<dbReference type="Proteomes" id="UP000008037">
    <property type="component" value="Chromosome"/>
</dbReference>